<dbReference type="Gene3D" id="3.40.630.190">
    <property type="entry name" value="LCP protein"/>
    <property type="match status" value="1"/>
</dbReference>
<dbReference type="RefSeq" id="WP_129734592.1">
    <property type="nucleotide sequence ID" value="NZ_PRLM01000002.1"/>
</dbReference>
<feature type="domain" description="LytR/CpsA/Psr regulator C-terminal" evidence="5">
    <location>
        <begin position="458"/>
        <end position="533"/>
    </location>
</feature>
<dbReference type="Proteomes" id="UP001191019">
    <property type="component" value="Unassembled WGS sequence"/>
</dbReference>
<feature type="transmembrane region" description="Helical" evidence="3">
    <location>
        <begin position="125"/>
        <end position="147"/>
    </location>
</feature>
<dbReference type="Pfam" id="PF03816">
    <property type="entry name" value="LytR_cpsA_psr"/>
    <property type="match status" value="1"/>
</dbReference>
<evidence type="ECO:0000313" key="7">
    <source>
        <dbReference type="Proteomes" id="UP001191019"/>
    </source>
</evidence>
<evidence type="ECO:0000313" key="6">
    <source>
        <dbReference type="EMBL" id="RYC74961.1"/>
    </source>
</evidence>
<dbReference type="PANTHER" id="PTHR33392">
    <property type="entry name" value="POLYISOPRENYL-TEICHOIC ACID--PEPTIDOGLYCAN TEICHOIC ACID TRANSFERASE TAGU"/>
    <property type="match status" value="1"/>
</dbReference>
<keyword evidence="3" id="KW-1133">Transmembrane helix</keyword>
<evidence type="ECO:0000256" key="2">
    <source>
        <dbReference type="SAM" id="MobiDB-lite"/>
    </source>
</evidence>
<reference evidence="6 7" key="1">
    <citation type="journal article" date="2018" name="bioRxiv">
        <title>Evidence of independent acquisition and adaption of ultra-small bacteria to human hosts across the highly diverse yet reduced genomes of the phylum Saccharibacteria.</title>
        <authorList>
            <person name="McLean J.S."/>
            <person name="Bor B."/>
            <person name="To T.T."/>
            <person name="Liu Q."/>
            <person name="Kearns K.A."/>
            <person name="Solden L.M."/>
            <person name="Wrighton K.C."/>
            <person name="He X."/>
            <person name="Shi W."/>
        </authorList>
    </citation>
    <scope>NUCLEOTIDE SEQUENCE [LARGE SCALE GENOMIC DNA]</scope>
    <source>
        <strain evidence="6 7">TM7_G3_2_Rum_HOT_351B</strain>
    </source>
</reference>
<feature type="region of interest" description="Disordered" evidence="2">
    <location>
        <begin position="95"/>
        <end position="119"/>
    </location>
</feature>
<keyword evidence="7" id="KW-1185">Reference proteome</keyword>
<keyword evidence="3" id="KW-0472">Membrane</keyword>
<dbReference type="PANTHER" id="PTHR33392:SF6">
    <property type="entry name" value="POLYISOPRENYL-TEICHOIC ACID--PEPTIDOGLYCAN TEICHOIC ACID TRANSFERASE TAGU"/>
    <property type="match status" value="1"/>
</dbReference>
<gene>
    <name evidence="6" type="primary">lytR</name>
    <name evidence="6" type="ORF">G3RUM_00238</name>
</gene>
<feature type="region of interest" description="Disordered" evidence="2">
    <location>
        <begin position="1"/>
        <end position="77"/>
    </location>
</feature>
<dbReference type="InterPro" id="IPR050922">
    <property type="entry name" value="LytR/CpsA/Psr_CW_biosynth"/>
</dbReference>
<name>A0ABY0FM72_9BACT</name>
<proteinExistence type="inferred from homology"/>
<dbReference type="NCBIfam" id="TIGR00350">
    <property type="entry name" value="lytR_cpsA_psr"/>
    <property type="match status" value="1"/>
</dbReference>
<protein>
    <submittedName>
        <fullName evidence="6">Transcriptional regulator LytR</fullName>
    </submittedName>
</protein>
<feature type="compositionally biased region" description="Low complexity" evidence="2">
    <location>
        <begin position="18"/>
        <end position="51"/>
    </location>
</feature>
<feature type="domain" description="Cell envelope-related transcriptional attenuator" evidence="4">
    <location>
        <begin position="208"/>
        <end position="360"/>
    </location>
</feature>
<reference evidence="6 7" key="2">
    <citation type="journal article" date="2020" name="Cell Rep.">
        <title>Acquisition and Adaptation of Ultra-small Parasitic Reduced Genome Bacteria to Mammalian Hosts.</title>
        <authorList>
            <person name="McLean J.S."/>
            <person name="Bor B."/>
            <person name="Kerns K.A."/>
            <person name="Liu Q."/>
            <person name="To T.T."/>
            <person name="Solden L."/>
            <person name="Hendrickson E.L."/>
            <person name="Wrighton K."/>
            <person name="Shi W."/>
            <person name="He X."/>
        </authorList>
    </citation>
    <scope>NUCLEOTIDE SEQUENCE [LARGE SCALE GENOMIC DNA]</scope>
    <source>
        <strain evidence="6 7">TM7_G3_2_Rum_HOT_351B</strain>
    </source>
</reference>
<comment type="caution">
    <text evidence="6">The sequence shown here is derived from an EMBL/GenBank/DDBJ whole genome shotgun (WGS) entry which is preliminary data.</text>
</comment>
<organism evidence="6 7">
    <name type="scientific">Candidatus Nanosyncoccus alces</name>
    <dbReference type="NCBI Taxonomy" id="2171997"/>
    <lineage>
        <taxon>Bacteria</taxon>
        <taxon>Candidatus Saccharimonadota</taxon>
        <taxon>Candidatus Nanosyncoccalia</taxon>
        <taxon>Candidatus Nanosyncoccales</taxon>
        <taxon>Candidatus Nanosyncoccaceae</taxon>
        <taxon>Candidatus Nanosyncoccus</taxon>
    </lineage>
</organism>
<dbReference type="Gene3D" id="3.30.70.2390">
    <property type="match status" value="1"/>
</dbReference>
<sequence>MEKNKSIDGLTPRRSKKAPTSTTKKSSSKKSATSAKTVKSAKTTKTSKPVKIPVTENVKPTQSAAPTPEPTPTKTDITEDFLKPTQVFDFDEQSGELKAAKDPSDTLSTKKSKKQKKPMSKKRKIITWTSLIIVFLLIGAVIWFIIWGNDIIAKITGGQGTIFDLFVESYEPLKTDENGRTNILAFGTSGYNMEGDEGNGTHDGAQLTDSIMVISLDQETGDVAMLSLPRDLKASPTCTATGKINEVYWCNNMNGDNEQAGAEALMSEVSSILGVDFQYYAHLNWGSLVQIVDTLGGINVTLDEDIADYYYTGAVFEAGTEYTINGEQALGLARARHGTTSGDFSRGASQQKILIGIKNKAFEKELSITDLLSLASTLGDNLRTNFSIEEMRTLAHLSSVFDLENMRQVSLLEPERLMTTGTINGISYVLPSAGVGNYNAIRNYVAKMFSSDPRSYEDYTILVLNATETPGLASTEQTTLEEAGYDNIYIDDAPVGEYAEGYTLYSLSDTAPGTKKLLEEKYGLTAQSTDTLPDSISHDYDFVLIINTVTE</sequence>
<evidence type="ECO:0000256" key="3">
    <source>
        <dbReference type="SAM" id="Phobius"/>
    </source>
</evidence>
<evidence type="ECO:0000259" key="5">
    <source>
        <dbReference type="Pfam" id="PF13399"/>
    </source>
</evidence>
<dbReference type="EMBL" id="PRLM01000002">
    <property type="protein sequence ID" value="RYC74961.1"/>
    <property type="molecule type" value="Genomic_DNA"/>
</dbReference>
<evidence type="ECO:0000259" key="4">
    <source>
        <dbReference type="Pfam" id="PF03816"/>
    </source>
</evidence>
<accession>A0ABY0FM72</accession>
<dbReference type="InterPro" id="IPR004474">
    <property type="entry name" value="LytR_CpsA_psr"/>
</dbReference>
<keyword evidence="3" id="KW-0812">Transmembrane</keyword>
<dbReference type="InterPro" id="IPR027381">
    <property type="entry name" value="LytR/CpsA/Psr_C"/>
</dbReference>
<comment type="similarity">
    <text evidence="1">Belongs to the LytR/CpsA/Psr (LCP) family.</text>
</comment>
<evidence type="ECO:0000256" key="1">
    <source>
        <dbReference type="ARBA" id="ARBA00006068"/>
    </source>
</evidence>
<feature type="compositionally biased region" description="Basic residues" evidence="2">
    <location>
        <begin position="110"/>
        <end position="119"/>
    </location>
</feature>
<dbReference type="Pfam" id="PF13399">
    <property type="entry name" value="LytR_C"/>
    <property type="match status" value="1"/>
</dbReference>